<dbReference type="PROSITE" id="PS50878">
    <property type="entry name" value="RT_POL"/>
    <property type="match status" value="1"/>
</dbReference>
<dbReference type="Proteomes" id="UP000265520">
    <property type="component" value="Unassembled WGS sequence"/>
</dbReference>
<keyword evidence="1" id="KW-0472">Membrane</keyword>
<name>A0A392LZL4_9FABA</name>
<evidence type="ECO:0000256" key="1">
    <source>
        <dbReference type="SAM" id="Phobius"/>
    </source>
</evidence>
<dbReference type="Pfam" id="PF00078">
    <property type="entry name" value="RVT_1"/>
    <property type="match status" value="1"/>
</dbReference>
<dbReference type="PANTHER" id="PTHR33116:SF78">
    <property type="entry name" value="OS12G0587133 PROTEIN"/>
    <property type="match status" value="1"/>
</dbReference>
<dbReference type="EMBL" id="LXQA010001049">
    <property type="protein sequence ID" value="MCH80431.1"/>
    <property type="molecule type" value="Genomic_DNA"/>
</dbReference>
<comment type="caution">
    <text evidence="3">The sequence shown here is derived from an EMBL/GenBank/DDBJ whole genome shotgun (WGS) entry which is preliminary data.</text>
</comment>
<evidence type="ECO:0000313" key="4">
    <source>
        <dbReference type="Proteomes" id="UP000265520"/>
    </source>
</evidence>
<dbReference type="Pfam" id="PF13966">
    <property type="entry name" value="zf-RVT"/>
    <property type="match status" value="1"/>
</dbReference>
<dbReference type="InterPro" id="IPR000477">
    <property type="entry name" value="RT_dom"/>
</dbReference>
<accession>A0A392LZL4</accession>
<feature type="domain" description="Reverse transcriptase" evidence="2">
    <location>
        <begin position="4"/>
        <end position="282"/>
    </location>
</feature>
<dbReference type="CDD" id="cd01650">
    <property type="entry name" value="RT_nLTR_like"/>
    <property type="match status" value="1"/>
</dbReference>
<keyword evidence="3" id="KW-0808">Transferase</keyword>
<reference evidence="3 4" key="1">
    <citation type="journal article" date="2018" name="Front. Plant Sci.">
        <title>Red Clover (Trifolium pratense) and Zigzag Clover (T. medium) - A Picture of Genomic Similarities and Differences.</title>
        <authorList>
            <person name="Dluhosova J."/>
            <person name="Istvanek J."/>
            <person name="Nedelnik J."/>
            <person name="Repkova J."/>
        </authorList>
    </citation>
    <scope>NUCLEOTIDE SEQUENCE [LARGE SCALE GENOMIC DNA]</scope>
    <source>
        <strain evidence="4">cv. 10/8</strain>
        <tissue evidence="3">Leaf</tissue>
    </source>
</reference>
<feature type="transmembrane region" description="Helical" evidence="1">
    <location>
        <begin position="578"/>
        <end position="601"/>
    </location>
</feature>
<keyword evidence="3" id="KW-0548">Nucleotidyltransferase</keyword>
<evidence type="ECO:0000259" key="2">
    <source>
        <dbReference type="PROSITE" id="PS50878"/>
    </source>
</evidence>
<dbReference type="PANTHER" id="PTHR33116">
    <property type="entry name" value="REVERSE TRANSCRIPTASE ZINC-BINDING DOMAIN-CONTAINING PROTEIN-RELATED-RELATED"/>
    <property type="match status" value="1"/>
</dbReference>
<keyword evidence="3" id="KW-0695">RNA-directed DNA polymerase</keyword>
<evidence type="ECO:0000313" key="3">
    <source>
        <dbReference type="EMBL" id="MCH80431.1"/>
    </source>
</evidence>
<sequence>MFDQFQGNSCLPKSFLSYFVTLIPKVNSPFSISDFRPISLLGCLYKLITKVLAKRLAKVIDSVIAPNQSTFIKGRNLVDGVLVVNEMVELAKKSKRECLIFKVDFEKAYNLVDWGFLEYMLQRCGFCEKWIGWIRVCVFAENLSVRVNGSTTSGINIQRGLKQGDPLAPFLFLLVVEDFSGVMRKAVELNAFKGFSIERDSMVISHLQYADDTLCIGEASIENLWTLKAILRGFEMASGVKVNFWKSGLSGVNVHPTFLETACNFLNCRRGTISFKYLGLPIGANSKSLTTWGPLVQHLRKRLFSWRNKHISLGGRIVLINVVLNAIPIFYLSFMKMPVIVWKWCGFKGSSYGGNKVSWVKWAVVCKAKSKGGLGVRDARIVNLSLLTKRRWRLLLPGRALWKDVLVAKYGSLILTNLDWSGFRIPTMASKWWKDIFSLDKVVESKNWALFLWEEDLVERLKDLLVTVTLRKEDDGWKWVPDPEGVFSVKSIYLHLVEELRSGESLDDGRAMIFDQIWESPAPSKVIAFSWQLLHDRIPTRSNLDVRGILLTDWECVGCVGSAESSIHLFLHCPSSMMVWYEIFRCLGLVIVIPSSLFSLFEVMRASARNVNVRKGYLMIWHATLWSLWKARNGSIFANRSFVPKEIVEELKL</sequence>
<dbReference type="InterPro" id="IPR043502">
    <property type="entry name" value="DNA/RNA_pol_sf"/>
</dbReference>
<dbReference type="GO" id="GO:0003964">
    <property type="term" value="F:RNA-directed DNA polymerase activity"/>
    <property type="evidence" value="ECO:0007669"/>
    <property type="project" value="UniProtKB-KW"/>
</dbReference>
<dbReference type="InterPro" id="IPR026960">
    <property type="entry name" value="RVT-Znf"/>
</dbReference>
<proteinExistence type="predicted"/>
<dbReference type="AlphaFoldDB" id="A0A392LZL4"/>
<keyword evidence="1" id="KW-0812">Transmembrane</keyword>
<keyword evidence="1" id="KW-1133">Transmembrane helix</keyword>
<protein>
    <submittedName>
        <fullName evidence="3">LINE-1 reverse transcriptase like</fullName>
    </submittedName>
</protein>
<gene>
    <name evidence="3" type="ORF">A2U01_0001199</name>
</gene>
<keyword evidence="4" id="KW-1185">Reference proteome</keyword>
<organism evidence="3 4">
    <name type="scientific">Trifolium medium</name>
    <dbReference type="NCBI Taxonomy" id="97028"/>
    <lineage>
        <taxon>Eukaryota</taxon>
        <taxon>Viridiplantae</taxon>
        <taxon>Streptophyta</taxon>
        <taxon>Embryophyta</taxon>
        <taxon>Tracheophyta</taxon>
        <taxon>Spermatophyta</taxon>
        <taxon>Magnoliopsida</taxon>
        <taxon>eudicotyledons</taxon>
        <taxon>Gunneridae</taxon>
        <taxon>Pentapetalae</taxon>
        <taxon>rosids</taxon>
        <taxon>fabids</taxon>
        <taxon>Fabales</taxon>
        <taxon>Fabaceae</taxon>
        <taxon>Papilionoideae</taxon>
        <taxon>50 kb inversion clade</taxon>
        <taxon>NPAAA clade</taxon>
        <taxon>Hologalegina</taxon>
        <taxon>IRL clade</taxon>
        <taxon>Trifolieae</taxon>
        <taxon>Trifolium</taxon>
    </lineage>
</organism>
<dbReference type="SUPFAM" id="SSF56672">
    <property type="entry name" value="DNA/RNA polymerases"/>
    <property type="match status" value="1"/>
</dbReference>